<keyword evidence="7" id="KW-1185">Reference proteome</keyword>
<dbReference type="SMART" id="SM00267">
    <property type="entry name" value="GGDEF"/>
    <property type="match status" value="1"/>
</dbReference>
<dbReference type="RefSeq" id="WP_074865334.1">
    <property type="nucleotide sequence ID" value="NZ_FOAS01000003.1"/>
</dbReference>
<dbReference type="NCBIfam" id="TIGR00254">
    <property type="entry name" value="GGDEF"/>
    <property type="match status" value="1"/>
</dbReference>
<gene>
    <name evidence="6" type="ORF">SAMN05216214_103165</name>
</gene>
<dbReference type="CDD" id="cd01949">
    <property type="entry name" value="GGDEF"/>
    <property type="match status" value="1"/>
</dbReference>
<dbReference type="Proteomes" id="UP000185766">
    <property type="component" value="Unassembled WGS sequence"/>
</dbReference>
<comment type="cofactor">
    <cofactor evidence="1">
        <name>Mg(2+)</name>
        <dbReference type="ChEBI" id="CHEBI:18420"/>
    </cofactor>
</comment>
<reference evidence="6 7" key="1">
    <citation type="submission" date="2016-10" db="EMBL/GenBank/DDBJ databases">
        <authorList>
            <person name="de Groot N.N."/>
        </authorList>
    </citation>
    <scope>NUCLEOTIDE SEQUENCE [LARGE SCALE GENOMIC DNA]</scope>
    <source>
        <strain evidence="6 7">JCM 19513</strain>
    </source>
</reference>
<dbReference type="InterPro" id="IPR035965">
    <property type="entry name" value="PAS-like_dom_sf"/>
</dbReference>
<evidence type="ECO:0000256" key="2">
    <source>
        <dbReference type="ARBA" id="ARBA00004533"/>
    </source>
</evidence>
<protein>
    <recommendedName>
        <fullName evidence="3">diguanylate cyclase</fullName>
        <ecNumber evidence="3">2.7.7.65</ecNumber>
    </recommendedName>
</protein>
<comment type="subcellular location">
    <subcellularLocation>
        <location evidence="2">Cell inner membrane</location>
    </subcellularLocation>
</comment>
<name>A0A1H7I3I7_9GAMM</name>
<dbReference type="InterPro" id="IPR000014">
    <property type="entry name" value="PAS"/>
</dbReference>
<evidence type="ECO:0000259" key="5">
    <source>
        <dbReference type="PROSITE" id="PS50887"/>
    </source>
</evidence>
<comment type="catalytic activity">
    <reaction evidence="4">
        <text>2 GTP = 3',3'-c-di-GMP + 2 diphosphate</text>
        <dbReference type="Rhea" id="RHEA:24898"/>
        <dbReference type="ChEBI" id="CHEBI:33019"/>
        <dbReference type="ChEBI" id="CHEBI:37565"/>
        <dbReference type="ChEBI" id="CHEBI:58805"/>
        <dbReference type="EC" id="2.7.7.65"/>
    </reaction>
</comment>
<evidence type="ECO:0000313" key="6">
    <source>
        <dbReference type="EMBL" id="SEK56402.1"/>
    </source>
</evidence>
<accession>A0A1H7I3I7</accession>
<dbReference type="SUPFAM" id="SSF55073">
    <property type="entry name" value="Nucleotide cyclase"/>
    <property type="match status" value="1"/>
</dbReference>
<dbReference type="PANTHER" id="PTHR45138:SF9">
    <property type="entry name" value="DIGUANYLATE CYCLASE DGCM-RELATED"/>
    <property type="match status" value="1"/>
</dbReference>
<feature type="domain" description="GGDEF" evidence="5">
    <location>
        <begin position="470"/>
        <end position="606"/>
    </location>
</feature>
<dbReference type="InterPro" id="IPR029787">
    <property type="entry name" value="Nucleotide_cyclase"/>
</dbReference>
<evidence type="ECO:0000256" key="1">
    <source>
        <dbReference type="ARBA" id="ARBA00001946"/>
    </source>
</evidence>
<dbReference type="NCBIfam" id="TIGR00229">
    <property type="entry name" value="sensory_box"/>
    <property type="match status" value="1"/>
</dbReference>
<dbReference type="Pfam" id="PF00990">
    <property type="entry name" value="GGDEF"/>
    <property type="match status" value="1"/>
</dbReference>
<dbReference type="CDD" id="cd00130">
    <property type="entry name" value="PAS"/>
    <property type="match status" value="1"/>
</dbReference>
<organism evidence="6 7">
    <name type="scientific">Atopomonas hussainii</name>
    <dbReference type="NCBI Taxonomy" id="1429083"/>
    <lineage>
        <taxon>Bacteria</taxon>
        <taxon>Pseudomonadati</taxon>
        <taxon>Pseudomonadota</taxon>
        <taxon>Gammaproteobacteria</taxon>
        <taxon>Pseudomonadales</taxon>
        <taxon>Pseudomonadaceae</taxon>
        <taxon>Atopomonas</taxon>
    </lineage>
</organism>
<dbReference type="GO" id="GO:0052621">
    <property type="term" value="F:diguanylate cyclase activity"/>
    <property type="evidence" value="ECO:0007669"/>
    <property type="project" value="UniProtKB-EC"/>
</dbReference>
<evidence type="ECO:0000256" key="4">
    <source>
        <dbReference type="ARBA" id="ARBA00034247"/>
    </source>
</evidence>
<dbReference type="STRING" id="1429083.GCA_001885685_03358"/>
<dbReference type="PROSITE" id="PS50887">
    <property type="entry name" value="GGDEF"/>
    <property type="match status" value="1"/>
</dbReference>
<dbReference type="EC" id="2.7.7.65" evidence="3"/>
<dbReference type="Gene3D" id="3.30.450.20">
    <property type="entry name" value="PAS domain"/>
    <property type="match status" value="1"/>
</dbReference>
<dbReference type="InterPro" id="IPR043128">
    <property type="entry name" value="Rev_trsase/Diguanyl_cyclase"/>
</dbReference>
<dbReference type="EMBL" id="FOAS01000003">
    <property type="protein sequence ID" value="SEK56402.1"/>
    <property type="molecule type" value="Genomic_DNA"/>
</dbReference>
<dbReference type="InterPro" id="IPR050469">
    <property type="entry name" value="Diguanylate_Cyclase"/>
</dbReference>
<evidence type="ECO:0000256" key="3">
    <source>
        <dbReference type="ARBA" id="ARBA00012528"/>
    </source>
</evidence>
<dbReference type="SUPFAM" id="SSF55785">
    <property type="entry name" value="PYP-like sensor domain (PAS domain)"/>
    <property type="match status" value="1"/>
</dbReference>
<dbReference type="GO" id="GO:0005886">
    <property type="term" value="C:plasma membrane"/>
    <property type="evidence" value="ECO:0007669"/>
    <property type="project" value="UniProtKB-SubCell"/>
</dbReference>
<dbReference type="PANTHER" id="PTHR45138">
    <property type="entry name" value="REGULATORY COMPONENTS OF SENSORY TRANSDUCTION SYSTEM"/>
    <property type="match status" value="1"/>
</dbReference>
<dbReference type="InterPro" id="IPR000160">
    <property type="entry name" value="GGDEF_dom"/>
</dbReference>
<dbReference type="AlphaFoldDB" id="A0A1H7I3I7"/>
<proteinExistence type="predicted"/>
<dbReference type="FunFam" id="3.30.70.270:FF:000001">
    <property type="entry name" value="Diguanylate cyclase domain protein"/>
    <property type="match status" value="1"/>
</dbReference>
<dbReference type="Gene3D" id="3.30.70.270">
    <property type="match status" value="1"/>
</dbReference>
<evidence type="ECO:0000313" key="7">
    <source>
        <dbReference type="Proteomes" id="UP000185766"/>
    </source>
</evidence>
<sequence>MAPSALTALIRLSLIALLATLIAASGALAWQAQQSLNQRLEQQLLREGHILADSLQRRLRRHEDELTRLLLIWHHHQGMDQEEWELHARSLLDSQTSLVRLIWVTPELTVRWPVQEPKHQAFYDGQPLPRDLPLYAALFRHDYSGNEYVLGLRARELHLIRPINAGQPDDIASAFSGALVSSFDVDELVNSLLDDSRRELLAIELHYRSQPVFAFGTAANKDEWHTFAIPQHPGFELRVSANTRFLQLLRSPVPELIFISGSLLSLLLFSAALFTQKHYQRRNEIEQFNQQLQDEISQRSAAEEQLALEDARLNLILELTDHSHDGLIVHNLTQNIALHINSAAYRMLGYQSHAVFERLLCQHPDGILPDFQAWLKMLRSLSRQGLPRVFQLNLKRHDGSDQPVEISAELLELEGISYLVAAIRDNSARLKLEHELQELTQRDGLTGLYNRRHFDEELEREWRRAQRSSSGLGLLMIDVDHFKAFNDHFGHQAGDDALRLLANTLRASLQREGDQAFRYGGEELAVILAGATEASAITTAELLHRQIADLHIQHPHSHTGQLTISIGLSWEVPPLGFGSEQLVKHADKALYAAKEEGRNRTCRWPLRADDE</sequence>